<evidence type="ECO:0000256" key="1">
    <source>
        <dbReference type="SAM" id="Phobius"/>
    </source>
</evidence>
<dbReference type="AlphaFoldDB" id="A0A0A8L762"/>
<feature type="transmembrane region" description="Helical" evidence="1">
    <location>
        <begin position="15"/>
        <end position="35"/>
    </location>
</feature>
<sequence>MPYEKPSTLKAIETLFYHTGLTVSAVYVFTHLILTKVLSQTYAQRLSLSHDSLMRLRRLVNSLRNRIKSTSVTALGENHRVIQETKVYVDRCQQTDERIDTSGSSSGWARINVRLGSLTDIVRDYNCEIQSFEDLGPISLKAKLFIDQLKDSTWQINKQEKYSELVRSIREMKGWFIHGRIPKH</sequence>
<reference evidence="2 3" key="1">
    <citation type="submission" date="2014-03" db="EMBL/GenBank/DDBJ databases">
        <title>The genome of Kluyveromyces dobzhanskii.</title>
        <authorList>
            <person name="Nystedt B."/>
            <person name="Astrom S."/>
        </authorList>
    </citation>
    <scope>NUCLEOTIDE SEQUENCE [LARGE SCALE GENOMIC DNA]</scope>
    <source>
        <strain evidence="2 3">CBS 2104</strain>
    </source>
</reference>
<protein>
    <submittedName>
        <fullName evidence="2">WGS project CCBQ000000000 data, contig 00266</fullName>
    </submittedName>
</protein>
<name>A0A0A8L762_9SACH</name>
<organism evidence="2 3">
    <name type="scientific">Kluyveromyces dobzhanskii CBS 2104</name>
    <dbReference type="NCBI Taxonomy" id="1427455"/>
    <lineage>
        <taxon>Eukaryota</taxon>
        <taxon>Fungi</taxon>
        <taxon>Dikarya</taxon>
        <taxon>Ascomycota</taxon>
        <taxon>Saccharomycotina</taxon>
        <taxon>Saccharomycetes</taxon>
        <taxon>Saccharomycetales</taxon>
        <taxon>Saccharomycetaceae</taxon>
        <taxon>Kluyveromyces</taxon>
    </lineage>
</organism>
<accession>A0A0A8L762</accession>
<dbReference type="OrthoDB" id="4034942at2759"/>
<comment type="caution">
    <text evidence="2">The sequence shown here is derived from an EMBL/GenBank/DDBJ whole genome shotgun (WGS) entry which is preliminary data.</text>
</comment>
<evidence type="ECO:0000313" key="3">
    <source>
        <dbReference type="Proteomes" id="UP000031516"/>
    </source>
</evidence>
<keyword evidence="1" id="KW-0812">Transmembrane</keyword>
<gene>
    <name evidence="2" type="ORF">KLDO_g2367</name>
</gene>
<dbReference type="Proteomes" id="UP000031516">
    <property type="component" value="Unassembled WGS sequence"/>
</dbReference>
<keyword evidence="3" id="KW-1185">Reference proteome</keyword>
<keyword evidence="1" id="KW-1133">Transmembrane helix</keyword>
<evidence type="ECO:0000313" key="2">
    <source>
        <dbReference type="EMBL" id="CDO94085.1"/>
    </source>
</evidence>
<proteinExistence type="predicted"/>
<dbReference type="EMBL" id="CCBQ010000033">
    <property type="protein sequence ID" value="CDO94085.1"/>
    <property type="molecule type" value="Genomic_DNA"/>
</dbReference>
<keyword evidence="1" id="KW-0472">Membrane</keyword>